<evidence type="ECO:0000256" key="10">
    <source>
        <dbReference type="ARBA" id="ARBA00022967"/>
    </source>
</evidence>
<feature type="transmembrane region" description="Helical" evidence="15">
    <location>
        <begin position="265"/>
        <end position="282"/>
    </location>
</feature>
<dbReference type="PROSITE" id="PS00154">
    <property type="entry name" value="ATPASE_E1_E2"/>
    <property type="match status" value="1"/>
</dbReference>
<dbReference type="CDD" id="cd00371">
    <property type="entry name" value="HMA"/>
    <property type="match status" value="2"/>
</dbReference>
<dbReference type="GO" id="GO:0046872">
    <property type="term" value="F:metal ion binding"/>
    <property type="evidence" value="ECO:0007669"/>
    <property type="project" value="UniProtKB-KW"/>
</dbReference>
<evidence type="ECO:0000259" key="16">
    <source>
        <dbReference type="PROSITE" id="PS50846"/>
    </source>
</evidence>
<dbReference type="EMBL" id="FRAR01000029">
    <property type="protein sequence ID" value="SHK90533.1"/>
    <property type="molecule type" value="Genomic_DNA"/>
</dbReference>
<dbReference type="InterPro" id="IPR023299">
    <property type="entry name" value="ATPase_P-typ_cyto_dom_N"/>
</dbReference>
<dbReference type="PROSITE" id="PS01229">
    <property type="entry name" value="COF_2"/>
    <property type="match status" value="1"/>
</dbReference>
<accession>A0A1M6W9V3</accession>
<dbReference type="InterPro" id="IPR023298">
    <property type="entry name" value="ATPase_P-typ_TM_dom_sf"/>
</dbReference>
<dbReference type="EC" id="7.2.2.21" evidence="13"/>
<reference evidence="18" key="1">
    <citation type="submission" date="2016-11" db="EMBL/GenBank/DDBJ databases">
        <authorList>
            <person name="Varghese N."/>
            <person name="Submissions S."/>
        </authorList>
    </citation>
    <scope>NUCLEOTIDE SEQUENCE [LARGE SCALE GENOMIC DNA]</scope>
    <source>
        <strain evidence="18">DSM 10349</strain>
    </source>
</reference>
<evidence type="ECO:0000256" key="6">
    <source>
        <dbReference type="ARBA" id="ARBA00022692"/>
    </source>
</evidence>
<dbReference type="NCBIfam" id="TIGR01511">
    <property type="entry name" value="ATPase-IB1_Cu"/>
    <property type="match status" value="1"/>
</dbReference>
<organism evidence="17 18">
    <name type="scientific">Desulforamulus aeronauticus DSM 10349</name>
    <dbReference type="NCBI Taxonomy" id="1121421"/>
    <lineage>
        <taxon>Bacteria</taxon>
        <taxon>Bacillati</taxon>
        <taxon>Bacillota</taxon>
        <taxon>Clostridia</taxon>
        <taxon>Eubacteriales</taxon>
        <taxon>Peptococcaceae</taxon>
        <taxon>Desulforamulus</taxon>
    </lineage>
</organism>
<dbReference type="Gene3D" id="2.70.150.10">
    <property type="entry name" value="Calcium-transporting ATPase, cytoplasmic transduction domain A"/>
    <property type="match status" value="1"/>
</dbReference>
<dbReference type="GO" id="GO:0008551">
    <property type="term" value="F:P-type cadmium transporter activity"/>
    <property type="evidence" value="ECO:0007669"/>
    <property type="project" value="UniProtKB-EC"/>
</dbReference>
<feature type="transmembrane region" description="Helical" evidence="15">
    <location>
        <begin position="240"/>
        <end position="259"/>
    </location>
</feature>
<dbReference type="InterPro" id="IPR018303">
    <property type="entry name" value="ATPase_P-typ_P_site"/>
</dbReference>
<dbReference type="InterPro" id="IPR059000">
    <property type="entry name" value="ATPase_P-type_domA"/>
</dbReference>
<comment type="similarity">
    <text evidence="2 15">Belongs to the cation transport ATPase (P-type) (TC 3.A.3) family. Type IB subfamily.</text>
</comment>
<evidence type="ECO:0000256" key="7">
    <source>
        <dbReference type="ARBA" id="ARBA00022723"/>
    </source>
</evidence>
<dbReference type="SFLD" id="SFLDS00003">
    <property type="entry name" value="Haloacid_Dehalogenase"/>
    <property type="match status" value="1"/>
</dbReference>
<evidence type="ECO:0000256" key="13">
    <source>
        <dbReference type="ARBA" id="ARBA00039103"/>
    </source>
</evidence>
<dbReference type="GO" id="GO:0005886">
    <property type="term" value="C:plasma membrane"/>
    <property type="evidence" value="ECO:0007669"/>
    <property type="project" value="UniProtKB-SubCell"/>
</dbReference>
<dbReference type="SUPFAM" id="SSF81653">
    <property type="entry name" value="Calcium ATPase, transduction domain A"/>
    <property type="match status" value="1"/>
</dbReference>
<dbReference type="RefSeq" id="WP_072916998.1">
    <property type="nucleotide sequence ID" value="NZ_FRAR01000029.1"/>
</dbReference>
<dbReference type="PROSITE" id="PS01047">
    <property type="entry name" value="HMA_1"/>
    <property type="match status" value="1"/>
</dbReference>
<dbReference type="Proteomes" id="UP000183997">
    <property type="component" value="Unassembled WGS sequence"/>
</dbReference>
<dbReference type="InterPro" id="IPR051014">
    <property type="entry name" value="Cation_Transport_ATPase_IB"/>
</dbReference>
<feature type="domain" description="HMA" evidence="16">
    <location>
        <begin position="158"/>
        <end position="221"/>
    </location>
</feature>
<comment type="catalytic activity">
    <reaction evidence="14">
        <text>Cd(2+)(in) + ATP + H2O = Cd(2+)(out) + ADP + phosphate + H(+)</text>
        <dbReference type="Rhea" id="RHEA:12132"/>
        <dbReference type="ChEBI" id="CHEBI:15377"/>
        <dbReference type="ChEBI" id="CHEBI:15378"/>
        <dbReference type="ChEBI" id="CHEBI:30616"/>
        <dbReference type="ChEBI" id="CHEBI:43474"/>
        <dbReference type="ChEBI" id="CHEBI:48775"/>
        <dbReference type="ChEBI" id="CHEBI:456216"/>
        <dbReference type="EC" id="7.2.2.21"/>
    </reaction>
</comment>
<keyword evidence="18" id="KW-1185">Reference proteome</keyword>
<evidence type="ECO:0000256" key="4">
    <source>
        <dbReference type="ARBA" id="ARBA00022539"/>
    </source>
</evidence>
<dbReference type="PRINTS" id="PR00119">
    <property type="entry name" value="CATATPASE"/>
</dbReference>
<dbReference type="Gene3D" id="3.30.70.100">
    <property type="match status" value="2"/>
</dbReference>
<evidence type="ECO:0000256" key="9">
    <source>
        <dbReference type="ARBA" id="ARBA00022840"/>
    </source>
</evidence>
<dbReference type="Gene3D" id="3.40.50.1000">
    <property type="entry name" value="HAD superfamily/HAD-like"/>
    <property type="match status" value="1"/>
</dbReference>
<dbReference type="InterPro" id="IPR023214">
    <property type="entry name" value="HAD_sf"/>
</dbReference>
<dbReference type="SFLD" id="SFLDF00027">
    <property type="entry name" value="p-type_atpase"/>
    <property type="match status" value="1"/>
</dbReference>
<dbReference type="InterPro" id="IPR036412">
    <property type="entry name" value="HAD-like_sf"/>
</dbReference>
<dbReference type="NCBIfam" id="TIGR01525">
    <property type="entry name" value="ATPase-IB_hvy"/>
    <property type="match status" value="1"/>
</dbReference>
<dbReference type="SUPFAM" id="SSF56784">
    <property type="entry name" value="HAD-like"/>
    <property type="match status" value="1"/>
</dbReference>
<dbReference type="InterPro" id="IPR044492">
    <property type="entry name" value="P_typ_ATPase_HD_dom"/>
</dbReference>
<dbReference type="NCBIfam" id="TIGR01512">
    <property type="entry name" value="ATPase-IB2_Cd"/>
    <property type="match status" value="1"/>
</dbReference>
<dbReference type="Gene3D" id="3.40.1110.10">
    <property type="entry name" value="Calcium-transporting ATPase, cytoplasmic domain N"/>
    <property type="match status" value="1"/>
</dbReference>
<keyword evidence="12 15" id="KW-0472">Membrane</keyword>
<feature type="transmembrane region" description="Helical" evidence="15">
    <location>
        <begin position="466"/>
        <end position="486"/>
    </location>
</feature>
<evidence type="ECO:0000313" key="17">
    <source>
        <dbReference type="EMBL" id="SHK90533.1"/>
    </source>
</evidence>
<feature type="transmembrane region" description="Helical" evidence="15">
    <location>
        <begin position="498"/>
        <end position="522"/>
    </location>
</feature>
<evidence type="ECO:0000256" key="12">
    <source>
        <dbReference type="ARBA" id="ARBA00023136"/>
    </source>
</evidence>
<feature type="transmembrane region" description="Helical" evidence="15">
    <location>
        <begin position="807"/>
        <end position="824"/>
    </location>
</feature>
<dbReference type="PANTHER" id="PTHR48085:SF5">
    <property type="entry name" value="CADMIUM_ZINC-TRANSPORTING ATPASE HMA4-RELATED"/>
    <property type="match status" value="1"/>
</dbReference>
<dbReference type="STRING" id="1121421.SAMN02745123_03541"/>
<evidence type="ECO:0000256" key="1">
    <source>
        <dbReference type="ARBA" id="ARBA00004651"/>
    </source>
</evidence>
<dbReference type="InterPro" id="IPR001757">
    <property type="entry name" value="P_typ_ATPase"/>
</dbReference>
<dbReference type="SUPFAM" id="SSF55008">
    <property type="entry name" value="HMA, heavy metal-associated domain"/>
    <property type="match status" value="2"/>
</dbReference>
<keyword evidence="5" id="KW-0597">Phosphoprotein</keyword>
<keyword evidence="11 15" id="KW-1133">Transmembrane helix</keyword>
<evidence type="ECO:0000256" key="14">
    <source>
        <dbReference type="ARBA" id="ARBA00049338"/>
    </source>
</evidence>
<dbReference type="InterPro" id="IPR017969">
    <property type="entry name" value="Heavy-metal-associated_CS"/>
</dbReference>
<dbReference type="PANTHER" id="PTHR48085">
    <property type="entry name" value="CADMIUM/ZINC-TRANSPORTING ATPASE HMA2-RELATED"/>
    <property type="match status" value="1"/>
</dbReference>
<dbReference type="GO" id="GO:0005524">
    <property type="term" value="F:ATP binding"/>
    <property type="evidence" value="ECO:0007669"/>
    <property type="project" value="UniProtKB-UniRule"/>
</dbReference>
<dbReference type="Pfam" id="PF00403">
    <property type="entry name" value="HMA"/>
    <property type="match status" value="2"/>
</dbReference>
<dbReference type="InterPro" id="IPR027256">
    <property type="entry name" value="P-typ_ATPase_IB"/>
</dbReference>
<keyword evidence="7 15" id="KW-0479">Metal-binding</keyword>
<evidence type="ECO:0000256" key="11">
    <source>
        <dbReference type="ARBA" id="ARBA00022989"/>
    </source>
</evidence>
<dbReference type="Pfam" id="PF00702">
    <property type="entry name" value="Hydrolase"/>
    <property type="match status" value="1"/>
</dbReference>
<feature type="domain" description="HMA" evidence="16">
    <location>
        <begin position="89"/>
        <end position="152"/>
    </location>
</feature>
<dbReference type="SUPFAM" id="SSF81665">
    <property type="entry name" value="Calcium ATPase, transmembrane domain M"/>
    <property type="match status" value="1"/>
</dbReference>
<evidence type="ECO:0000313" key="18">
    <source>
        <dbReference type="Proteomes" id="UP000183997"/>
    </source>
</evidence>
<keyword evidence="9 15" id="KW-0067">ATP-binding</keyword>
<dbReference type="InterPro" id="IPR008250">
    <property type="entry name" value="ATPase_P-typ_transduc_dom_A_sf"/>
</dbReference>
<dbReference type="PRINTS" id="PR00941">
    <property type="entry name" value="CDATPASE"/>
</dbReference>
<dbReference type="GO" id="GO:0016887">
    <property type="term" value="F:ATP hydrolysis activity"/>
    <property type="evidence" value="ECO:0007669"/>
    <property type="project" value="InterPro"/>
</dbReference>
<dbReference type="AlphaFoldDB" id="A0A1M6W9V3"/>
<dbReference type="Pfam" id="PF00122">
    <property type="entry name" value="E1-E2_ATPase"/>
    <property type="match status" value="1"/>
</dbReference>
<protein>
    <recommendedName>
        <fullName evidence="13">Cd(2+)-exporting ATPase</fullName>
        <ecNumber evidence="13">7.2.2.21</ecNumber>
    </recommendedName>
</protein>
<proteinExistence type="inferred from homology"/>
<dbReference type="NCBIfam" id="TIGR01494">
    <property type="entry name" value="ATPase_P-type"/>
    <property type="match status" value="1"/>
</dbReference>
<comment type="subcellular location">
    <subcellularLocation>
        <location evidence="1">Cell membrane</location>
        <topology evidence="1">Multi-pass membrane protein</topology>
    </subcellularLocation>
</comment>
<name>A0A1M6W9V3_9FIRM</name>
<sequence length="874" mass="92976">MKIAHNHTHGRTACACNSNCCSGKDKTVIDNLQETKTVSSTGVELHSKSSVLPGLTLGKINYTSVLAKESAVLTQVPAKTPVAKQDSLKKTQFRLSGLDCADCAAKLEKRIKDLPGVMEANINFGAGKMTVSHTTALETILDTVKVAGYRAELDGQAKSTVFRISGMDCADCAAKLEKKLQALPGVTEAQVNFGAGKLSVRHTASVETILQAIKAAGYEGQLANEKGQPSQKSLFGDHKVLLTILSGFFVLTGFILTYFHMSEPIVTGIYLAAMISGGFYTARSGLYSLRSLSLDMNFLMMVAVVGAAAIGEWAEGATVVFLFALGNALQSYTMDKTRNSIRALMDLSPKEALVRRNGQELRLPVEELVVGDILIVKPGERIPMDGEVVAGQTDVNQAPITGESMPVEKTVGLEVYAGTINGQGSIEINVTKLVEDTTLAKIINLVEEAQAQKAPSQQFVDVFAKYYTPAVIIAAILVAVLPWLFFGQPFQLWFERALILLVVSCPCALVISTPVSIVAAIGSAAKKGVLIKGGAYLEEAGGLKVIAFDKTGTLTEGKPEVNSVIPVEGIRQEQVIEIAAAIEKRSQHPLAEAILRYAGEQNIQMSEGTDFQSFTGKGAGLQLGREYYFIGNNRLFEEMKIPLHSLQEQIAALQKRGNTVMIVGSSQEPLGLIAVADKVRESSRAALAGLHAAGITKLVMLTGDNTGTARMIAEELGLDDYRAELLPDNKLTAIQQLQQQYGKVAMVGDGVNDAPALATATVGIAMGGAGTDTALETADIALMADDLTKLPYAMHLSRKALGVIKQNIGFSLVVKAVFLVATFLGLANLWMAVFADTGAALLVIANGMRLMKVGDPYSDAATKPNQSSVAYANA</sequence>
<evidence type="ECO:0000256" key="2">
    <source>
        <dbReference type="ARBA" id="ARBA00006024"/>
    </source>
</evidence>
<dbReference type="InterPro" id="IPR006121">
    <property type="entry name" value="HMA_dom"/>
</dbReference>
<keyword evidence="4" id="KW-0104">Cadmium</keyword>
<evidence type="ECO:0000256" key="15">
    <source>
        <dbReference type="RuleBase" id="RU362081"/>
    </source>
</evidence>
<evidence type="ECO:0000256" key="3">
    <source>
        <dbReference type="ARBA" id="ARBA00022475"/>
    </source>
</evidence>
<dbReference type="InterPro" id="IPR036163">
    <property type="entry name" value="HMA_dom_sf"/>
</dbReference>
<dbReference type="FunFam" id="2.70.150.10:FF:000002">
    <property type="entry name" value="Copper-transporting ATPase 1, putative"/>
    <property type="match status" value="1"/>
</dbReference>
<dbReference type="SFLD" id="SFLDG00002">
    <property type="entry name" value="C1.7:_P-type_atpase_like"/>
    <property type="match status" value="1"/>
</dbReference>
<keyword evidence="8 15" id="KW-0547">Nucleotide-binding</keyword>
<keyword evidence="6 15" id="KW-0812">Transmembrane</keyword>
<evidence type="ECO:0000256" key="8">
    <source>
        <dbReference type="ARBA" id="ARBA00022741"/>
    </source>
</evidence>
<gene>
    <name evidence="17" type="ORF">SAMN02745123_03541</name>
</gene>
<evidence type="ECO:0000256" key="5">
    <source>
        <dbReference type="ARBA" id="ARBA00022553"/>
    </source>
</evidence>
<dbReference type="PROSITE" id="PS50846">
    <property type="entry name" value="HMA_2"/>
    <property type="match status" value="2"/>
</dbReference>
<keyword evidence="10" id="KW-1278">Translocase</keyword>
<keyword evidence="3 15" id="KW-1003">Cell membrane</keyword>